<dbReference type="RefSeq" id="WP_089837764.1">
    <property type="nucleotide sequence ID" value="NZ_FOZL01000001.1"/>
</dbReference>
<keyword evidence="2 8" id="KW-0813">Transport</keyword>
<evidence type="ECO:0000256" key="4">
    <source>
        <dbReference type="ARBA" id="ARBA00022692"/>
    </source>
</evidence>
<keyword evidence="6 8" id="KW-0472">Membrane</keyword>
<dbReference type="Gene3D" id="2.40.170.20">
    <property type="entry name" value="TonB-dependent receptor, beta-barrel domain"/>
    <property type="match status" value="1"/>
</dbReference>
<sequence length="917" mass="98584">MPSSFRLALVSFALCLSALAQTPTGEIRLRLKDRAGLPTAAQGTLTGPTSSHTRTIEVAPDGTLDIPQLPFGIYQLHLAGQTLEIAVQSPRPIERSLTTALPGLSTTVNVVASTPIGALDIPLADVPTPVQTLDARTLQDTNAIDLTDAMKRRLNGVYVNENQNNPFQPDLNYRGYTASPLVGAPAGLSVYMDGVRQNQPFGDVVPWDLIPKIAIQSMELIPGSDPVYGLNTLGGAIAIQTKSGLTNRGVSVNAYGGSFGRRAVDMELGTGKGPWNLFAAGTLFHEDGWRVQSPSSVKQSFAKLAYNAGNTAFSLSGGYAINNLIGNGTQDIRAINRTVGLNHGYNSVYSIPDDTYQHSPFLTLNASQSLRHGIAINLNAYVRYTRTNTSNGDINDDSFTESLYTLSNTDKNTLTKAGIPFPTTPINAANTPFPYLRCLAAAIALTSGITTAEPAEKCNGVDTDTVNRQHAYGTTAALAWNTAHNKLSVGAGFDRGGLTFIQNAQWGYLNPDGLTITRVPAFDDGSEVGDDGTLDDSRVNLHGVTTTPSFYVTDTLSWKKWVFNAGGRYNHTDVDNHDRLPRAVSGRPGLTADNKFQRFNPTAGVVFKPNTLLNAYFDYGESSRAPTSTELGCADPNFPCSLPNALVSDPPLKQVVSRTFEFGVRGNPDGRIRYAAGFFHTINNDDLLFVASQQTGFGYFQNFGKTRRQGVEASTSAQFRKIGAGIEYTFLQATYQSTQVIEADSNSSNSNATGGEKGVTDGGLITIVPGDNIPQVPQHLLKVYTDYHPLKKLAVSADLQAIGSSFVKGNENNLHQPDGQYYLGSGKVPAYGVVNLGARYTFSPHYQLFAEINNLLNQRYYTTGQLATSPYNDSGAFVAREFAPYPSGDYPVRNTTYVSPGAPITVFGGMKVSFGSH</sequence>
<dbReference type="STRING" id="474950.SAMN05421771_1340"/>
<dbReference type="Proteomes" id="UP000199024">
    <property type="component" value="Unassembled WGS sequence"/>
</dbReference>
<keyword evidence="4 8" id="KW-0812">Transmembrane</keyword>
<evidence type="ECO:0000256" key="7">
    <source>
        <dbReference type="ARBA" id="ARBA00023237"/>
    </source>
</evidence>
<evidence type="ECO:0000256" key="5">
    <source>
        <dbReference type="ARBA" id="ARBA00023077"/>
    </source>
</evidence>
<accession>A0A1I6LVP5</accession>
<dbReference type="InterPro" id="IPR037066">
    <property type="entry name" value="Plug_dom_sf"/>
</dbReference>
<dbReference type="PROSITE" id="PS52016">
    <property type="entry name" value="TONB_DEPENDENT_REC_3"/>
    <property type="match status" value="1"/>
</dbReference>
<proteinExistence type="inferred from homology"/>
<comment type="similarity">
    <text evidence="8 9">Belongs to the TonB-dependent receptor family.</text>
</comment>
<dbReference type="InterPro" id="IPR012910">
    <property type="entry name" value="Plug_dom"/>
</dbReference>
<dbReference type="PANTHER" id="PTHR30069:SF39">
    <property type="entry name" value="BLL6183 PROTEIN"/>
    <property type="match status" value="1"/>
</dbReference>
<feature type="signal peptide" evidence="10">
    <location>
        <begin position="1"/>
        <end position="20"/>
    </location>
</feature>
<evidence type="ECO:0000256" key="10">
    <source>
        <dbReference type="SAM" id="SignalP"/>
    </source>
</evidence>
<dbReference type="InterPro" id="IPR000531">
    <property type="entry name" value="Beta-barrel_TonB"/>
</dbReference>
<keyword evidence="7 8" id="KW-0998">Cell outer membrane</keyword>
<feature type="domain" description="TonB-dependent receptor plug" evidence="12">
    <location>
        <begin position="123"/>
        <end position="236"/>
    </location>
</feature>
<organism evidence="13 14">
    <name type="scientific">Granulicella pectinivorans</name>
    <dbReference type="NCBI Taxonomy" id="474950"/>
    <lineage>
        <taxon>Bacteria</taxon>
        <taxon>Pseudomonadati</taxon>
        <taxon>Acidobacteriota</taxon>
        <taxon>Terriglobia</taxon>
        <taxon>Terriglobales</taxon>
        <taxon>Acidobacteriaceae</taxon>
        <taxon>Granulicella</taxon>
    </lineage>
</organism>
<evidence type="ECO:0000256" key="6">
    <source>
        <dbReference type="ARBA" id="ARBA00023136"/>
    </source>
</evidence>
<feature type="domain" description="TonB-dependent receptor-like beta-barrel" evidence="11">
    <location>
        <begin position="323"/>
        <end position="855"/>
    </location>
</feature>
<dbReference type="InterPro" id="IPR039426">
    <property type="entry name" value="TonB-dep_rcpt-like"/>
</dbReference>
<evidence type="ECO:0000256" key="3">
    <source>
        <dbReference type="ARBA" id="ARBA00022452"/>
    </source>
</evidence>
<dbReference type="AlphaFoldDB" id="A0A1I6LVP5"/>
<keyword evidence="14" id="KW-1185">Reference proteome</keyword>
<evidence type="ECO:0000256" key="2">
    <source>
        <dbReference type="ARBA" id="ARBA00022448"/>
    </source>
</evidence>
<dbReference type="PANTHER" id="PTHR30069">
    <property type="entry name" value="TONB-DEPENDENT OUTER MEMBRANE RECEPTOR"/>
    <property type="match status" value="1"/>
</dbReference>
<dbReference type="Pfam" id="PF07715">
    <property type="entry name" value="Plug"/>
    <property type="match status" value="1"/>
</dbReference>
<keyword evidence="5 9" id="KW-0798">TonB box</keyword>
<dbReference type="OrthoDB" id="98353at2"/>
<dbReference type="Pfam" id="PF00593">
    <property type="entry name" value="TonB_dep_Rec_b-barrel"/>
    <property type="match status" value="1"/>
</dbReference>
<evidence type="ECO:0000256" key="8">
    <source>
        <dbReference type="PROSITE-ProRule" id="PRU01360"/>
    </source>
</evidence>
<reference evidence="13 14" key="1">
    <citation type="submission" date="2016-10" db="EMBL/GenBank/DDBJ databases">
        <authorList>
            <person name="de Groot N.N."/>
        </authorList>
    </citation>
    <scope>NUCLEOTIDE SEQUENCE [LARGE SCALE GENOMIC DNA]</scope>
    <source>
        <strain evidence="13 14">DSM 21001</strain>
    </source>
</reference>
<protein>
    <submittedName>
        <fullName evidence="13">Outer membrane receptor proteins, mostly Fe transport</fullName>
    </submittedName>
</protein>
<feature type="chain" id="PRO_5011682413" evidence="10">
    <location>
        <begin position="21"/>
        <end position="917"/>
    </location>
</feature>
<dbReference type="GO" id="GO:0009279">
    <property type="term" value="C:cell outer membrane"/>
    <property type="evidence" value="ECO:0007669"/>
    <property type="project" value="UniProtKB-SubCell"/>
</dbReference>
<evidence type="ECO:0000313" key="14">
    <source>
        <dbReference type="Proteomes" id="UP000199024"/>
    </source>
</evidence>
<evidence type="ECO:0000259" key="12">
    <source>
        <dbReference type="Pfam" id="PF07715"/>
    </source>
</evidence>
<keyword evidence="10" id="KW-0732">Signal</keyword>
<comment type="subcellular location">
    <subcellularLocation>
        <location evidence="1 8">Cell outer membrane</location>
        <topology evidence="1 8">Multi-pass membrane protein</topology>
    </subcellularLocation>
</comment>
<evidence type="ECO:0000259" key="11">
    <source>
        <dbReference type="Pfam" id="PF00593"/>
    </source>
</evidence>
<dbReference type="GO" id="GO:0044718">
    <property type="term" value="P:siderophore transmembrane transport"/>
    <property type="evidence" value="ECO:0007669"/>
    <property type="project" value="TreeGrafter"/>
</dbReference>
<dbReference type="EMBL" id="FOZL01000001">
    <property type="protein sequence ID" value="SFS07460.1"/>
    <property type="molecule type" value="Genomic_DNA"/>
</dbReference>
<evidence type="ECO:0000256" key="9">
    <source>
        <dbReference type="RuleBase" id="RU003357"/>
    </source>
</evidence>
<dbReference type="SUPFAM" id="SSF56935">
    <property type="entry name" value="Porins"/>
    <property type="match status" value="1"/>
</dbReference>
<gene>
    <name evidence="13" type="ORF">SAMN05421771_1340</name>
</gene>
<evidence type="ECO:0000256" key="1">
    <source>
        <dbReference type="ARBA" id="ARBA00004571"/>
    </source>
</evidence>
<keyword evidence="3 8" id="KW-1134">Transmembrane beta strand</keyword>
<evidence type="ECO:0000313" key="13">
    <source>
        <dbReference type="EMBL" id="SFS07460.1"/>
    </source>
</evidence>
<name>A0A1I6LVP5_9BACT</name>
<dbReference type="GO" id="GO:0015344">
    <property type="term" value="F:siderophore uptake transmembrane transporter activity"/>
    <property type="evidence" value="ECO:0007669"/>
    <property type="project" value="TreeGrafter"/>
</dbReference>
<dbReference type="Gene3D" id="2.170.130.10">
    <property type="entry name" value="TonB-dependent receptor, plug domain"/>
    <property type="match status" value="1"/>
</dbReference>
<keyword evidence="13" id="KW-0675">Receptor</keyword>
<dbReference type="InterPro" id="IPR036942">
    <property type="entry name" value="Beta-barrel_TonB_sf"/>
</dbReference>